<dbReference type="Proteomes" id="UP001169006">
    <property type="component" value="Unassembled WGS sequence"/>
</dbReference>
<proteinExistence type="predicted"/>
<dbReference type="EMBL" id="JAUKWQ010000002">
    <property type="protein sequence ID" value="MDO1582122.1"/>
    <property type="molecule type" value="Genomic_DNA"/>
</dbReference>
<keyword evidence="2" id="KW-1185">Reference proteome</keyword>
<evidence type="ECO:0000313" key="1">
    <source>
        <dbReference type="EMBL" id="MDO1582122.1"/>
    </source>
</evidence>
<gene>
    <name evidence="1" type="ORF">Q2T52_08440</name>
</gene>
<protein>
    <submittedName>
        <fullName evidence="1">Uncharacterized protein</fullName>
    </submittedName>
</protein>
<accession>A0ABT8SUK0</accession>
<dbReference type="RefSeq" id="WP_302076267.1">
    <property type="nucleotide sequence ID" value="NZ_JAUKWQ010000002.1"/>
</dbReference>
<reference evidence="1" key="2">
    <citation type="submission" date="2023-07" db="EMBL/GenBank/DDBJ databases">
        <authorList>
            <person name="Sun H."/>
        </authorList>
    </citation>
    <scope>NUCLEOTIDE SEQUENCE</scope>
    <source>
        <strain evidence="1">05753</strain>
    </source>
</reference>
<comment type="caution">
    <text evidence="1">The sequence shown here is derived from an EMBL/GenBank/DDBJ whole genome shotgun (WGS) entry which is preliminary data.</text>
</comment>
<evidence type="ECO:0000313" key="2">
    <source>
        <dbReference type="Proteomes" id="UP001169006"/>
    </source>
</evidence>
<sequence>MILCLLIEGAAPSAFGRDLPADVDAFVAMREQCDHFRSEPGGDASRDREIAKALRTYCRGTDAELKSLKQKYRKGPSAVRALLDGFDDQIE</sequence>
<name>A0ABT8SUK0_9HYPH</name>
<organism evidence="1 2">
    <name type="scientific">Rhizobium oryzicola</name>
    <dbReference type="NCBI Taxonomy" id="1232668"/>
    <lineage>
        <taxon>Bacteria</taxon>
        <taxon>Pseudomonadati</taxon>
        <taxon>Pseudomonadota</taxon>
        <taxon>Alphaproteobacteria</taxon>
        <taxon>Hyphomicrobiales</taxon>
        <taxon>Rhizobiaceae</taxon>
        <taxon>Rhizobium/Agrobacterium group</taxon>
        <taxon>Rhizobium</taxon>
    </lineage>
</organism>
<reference evidence="1" key="1">
    <citation type="journal article" date="2015" name="Int. J. Syst. Evol. Microbiol.">
        <title>Rhizobium oryzicola sp. nov., potential plant-growth-promoting endophytic bacteria isolated from rice roots.</title>
        <authorList>
            <person name="Zhang X.X."/>
            <person name="Gao J.S."/>
            <person name="Cao Y.H."/>
            <person name="Sheirdil R.A."/>
            <person name="Wang X.C."/>
            <person name="Zhang L."/>
        </authorList>
    </citation>
    <scope>NUCLEOTIDE SEQUENCE</scope>
    <source>
        <strain evidence="1">05753</strain>
    </source>
</reference>